<dbReference type="GeneID" id="97548710"/>
<dbReference type="RefSeq" id="WP_109968120.1">
    <property type="nucleotide sequence ID" value="NZ_CP176093.1"/>
</dbReference>
<evidence type="ECO:0000313" key="4">
    <source>
        <dbReference type="Proteomes" id="UP000245657"/>
    </source>
</evidence>
<keyword evidence="4" id="KW-1185">Reference proteome</keyword>
<dbReference type="Pfam" id="PF02705">
    <property type="entry name" value="K_trans"/>
    <property type="match status" value="1"/>
</dbReference>
<gene>
    <name evidence="3" type="ORF">DK846_06485</name>
</gene>
<name>A0A2V2MYR6_9EURY</name>
<keyword evidence="1" id="KW-0472">Membrane</keyword>
<feature type="domain" description="K+ potassium transporter integral membrane" evidence="2">
    <location>
        <begin position="10"/>
        <end position="57"/>
    </location>
</feature>
<protein>
    <recommendedName>
        <fullName evidence="2">K+ potassium transporter integral membrane domain-containing protein</fullName>
    </recommendedName>
</protein>
<evidence type="ECO:0000313" key="3">
    <source>
        <dbReference type="EMBL" id="PWR72609.1"/>
    </source>
</evidence>
<feature type="transmembrane region" description="Helical" evidence="1">
    <location>
        <begin position="26"/>
        <end position="52"/>
    </location>
</feature>
<dbReference type="Proteomes" id="UP000245657">
    <property type="component" value="Unassembled WGS sequence"/>
</dbReference>
<keyword evidence="1" id="KW-1133">Transmembrane helix</keyword>
<accession>A0A2V2MYR6</accession>
<reference evidence="3 4" key="1">
    <citation type="submission" date="2018-05" db="EMBL/GenBank/DDBJ databases">
        <title>Draft genome of Methanospirillum lacunae Ki8-1.</title>
        <authorList>
            <person name="Dueholm M.S."/>
            <person name="Nielsen P.H."/>
            <person name="Bakmann L.F."/>
            <person name="Otzen D.E."/>
        </authorList>
    </citation>
    <scope>NUCLEOTIDE SEQUENCE [LARGE SCALE GENOMIC DNA]</scope>
    <source>
        <strain evidence="3 4">Ki8-1</strain>
    </source>
</reference>
<dbReference type="EMBL" id="QGMY01000006">
    <property type="protein sequence ID" value="PWR72609.1"/>
    <property type="molecule type" value="Genomic_DNA"/>
</dbReference>
<evidence type="ECO:0000256" key="1">
    <source>
        <dbReference type="SAM" id="Phobius"/>
    </source>
</evidence>
<sequence length="81" mass="9201">MAYILDSSRVLKSLGLVFGDIGTSPIYTMGVILLMIFPNEENIFGVLSLIVYRLRYKQFLMFTHLMSDSPKVLRQGSLPFP</sequence>
<dbReference type="AlphaFoldDB" id="A0A2V2MYR6"/>
<dbReference type="InterPro" id="IPR053951">
    <property type="entry name" value="K_trans_N"/>
</dbReference>
<comment type="caution">
    <text evidence="3">The sequence shown here is derived from an EMBL/GenBank/DDBJ whole genome shotgun (WGS) entry which is preliminary data.</text>
</comment>
<organism evidence="3 4">
    <name type="scientific">Methanospirillum lacunae</name>
    <dbReference type="NCBI Taxonomy" id="668570"/>
    <lineage>
        <taxon>Archaea</taxon>
        <taxon>Methanobacteriati</taxon>
        <taxon>Methanobacteriota</taxon>
        <taxon>Stenosarchaea group</taxon>
        <taxon>Methanomicrobia</taxon>
        <taxon>Methanomicrobiales</taxon>
        <taxon>Methanospirillaceae</taxon>
        <taxon>Methanospirillum</taxon>
    </lineage>
</organism>
<proteinExistence type="predicted"/>
<keyword evidence="1" id="KW-0812">Transmembrane</keyword>
<evidence type="ECO:0000259" key="2">
    <source>
        <dbReference type="Pfam" id="PF02705"/>
    </source>
</evidence>